<sequence>MLFFLPKPCCCSFSEHTAATMLSCFFSDPTAAPLQRPLAALLQRSLAAPHSLKLCSETLLMMLSL</sequence>
<accession>A0A8R7PTV1</accession>
<evidence type="ECO:0008006" key="3">
    <source>
        <dbReference type="Google" id="ProtNLM"/>
    </source>
</evidence>
<evidence type="ECO:0000313" key="1">
    <source>
        <dbReference type="EnsemblPlants" id="TuG1812G0300002694.01.T01.cds375149"/>
    </source>
</evidence>
<dbReference type="AlphaFoldDB" id="A0A8R7PTV1"/>
<name>A0A8R7PTV1_TRIUA</name>
<keyword evidence="2" id="KW-1185">Reference proteome</keyword>
<proteinExistence type="predicted"/>
<evidence type="ECO:0000313" key="2">
    <source>
        <dbReference type="Proteomes" id="UP000015106"/>
    </source>
</evidence>
<dbReference type="EnsemblPlants" id="TuG1812G0300002694.01.T01">
    <property type="protein sequence ID" value="TuG1812G0300002694.01.T01.cds375149"/>
    <property type="gene ID" value="TuG1812G0300002694.01"/>
</dbReference>
<dbReference type="Proteomes" id="UP000015106">
    <property type="component" value="Chromosome 3"/>
</dbReference>
<organism evidence="1 2">
    <name type="scientific">Triticum urartu</name>
    <name type="common">Red wild einkorn</name>
    <name type="synonym">Crithodium urartu</name>
    <dbReference type="NCBI Taxonomy" id="4572"/>
    <lineage>
        <taxon>Eukaryota</taxon>
        <taxon>Viridiplantae</taxon>
        <taxon>Streptophyta</taxon>
        <taxon>Embryophyta</taxon>
        <taxon>Tracheophyta</taxon>
        <taxon>Spermatophyta</taxon>
        <taxon>Magnoliopsida</taxon>
        <taxon>Liliopsida</taxon>
        <taxon>Poales</taxon>
        <taxon>Poaceae</taxon>
        <taxon>BOP clade</taxon>
        <taxon>Pooideae</taxon>
        <taxon>Triticodae</taxon>
        <taxon>Triticeae</taxon>
        <taxon>Triticinae</taxon>
        <taxon>Triticum</taxon>
    </lineage>
</organism>
<dbReference type="Gramene" id="TuG1812G0300002694.01.T01">
    <property type="protein sequence ID" value="TuG1812G0300002694.01.T01.cds375149"/>
    <property type="gene ID" value="TuG1812G0300002694.01"/>
</dbReference>
<protein>
    <recommendedName>
        <fullName evidence="3">Secreted protein</fullName>
    </recommendedName>
</protein>
<reference evidence="1" key="2">
    <citation type="submission" date="2018-03" db="EMBL/GenBank/DDBJ databases">
        <title>The Triticum urartu genome reveals the dynamic nature of wheat genome evolution.</title>
        <authorList>
            <person name="Ling H."/>
            <person name="Ma B."/>
            <person name="Shi X."/>
            <person name="Liu H."/>
            <person name="Dong L."/>
            <person name="Sun H."/>
            <person name="Cao Y."/>
            <person name="Gao Q."/>
            <person name="Zheng S."/>
            <person name="Li Y."/>
            <person name="Yu Y."/>
            <person name="Du H."/>
            <person name="Qi M."/>
            <person name="Li Y."/>
            <person name="Yu H."/>
            <person name="Cui Y."/>
            <person name="Wang N."/>
            <person name="Chen C."/>
            <person name="Wu H."/>
            <person name="Zhao Y."/>
            <person name="Zhang J."/>
            <person name="Li Y."/>
            <person name="Zhou W."/>
            <person name="Zhang B."/>
            <person name="Hu W."/>
            <person name="Eijk M."/>
            <person name="Tang J."/>
            <person name="Witsenboer H."/>
            <person name="Zhao S."/>
            <person name="Li Z."/>
            <person name="Zhang A."/>
            <person name="Wang D."/>
            <person name="Liang C."/>
        </authorList>
    </citation>
    <scope>NUCLEOTIDE SEQUENCE [LARGE SCALE GENOMIC DNA]</scope>
    <source>
        <strain evidence="1">cv. G1812</strain>
    </source>
</reference>
<reference evidence="2" key="1">
    <citation type="journal article" date="2013" name="Nature">
        <title>Draft genome of the wheat A-genome progenitor Triticum urartu.</title>
        <authorList>
            <person name="Ling H.Q."/>
            <person name="Zhao S."/>
            <person name="Liu D."/>
            <person name="Wang J."/>
            <person name="Sun H."/>
            <person name="Zhang C."/>
            <person name="Fan H."/>
            <person name="Li D."/>
            <person name="Dong L."/>
            <person name="Tao Y."/>
            <person name="Gao C."/>
            <person name="Wu H."/>
            <person name="Li Y."/>
            <person name="Cui Y."/>
            <person name="Guo X."/>
            <person name="Zheng S."/>
            <person name="Wang B."/>
            <person name="Yu K."/>
            <person name="Liang Q."/>
            <person name="Yang W."/>
            <person name="Lou X."/>
            <person name="Chen J."/>
            <person name="Feng M."/>
            <person name="Jian J."/>
            <person name="Zhang X."/>
            <person name="Luo G."/>
            <person name="Jiang Y."/>
            <person name="Liu J."/>
            <person name="Wang Z."/>
            <person name="Sha Y."/>
            <person name="Zhang B."/>
            <person name="Wu H."/>
            <person name="Tang D."/>
            <person name="Shen Q."/>
            <person name="Xue P."/>
            <person name="Zou S."/>
            <person name="Wang X."/>
            <person name="Liu X."/>
            <person name="Wang F."/>
            <person name="Yang Y."/>
            <person name="An X."/>
            <person name="Dong Z."/>
            <person name="Zhang K."/>
            <person name="Zhang X."/>
            <person name="Luo M.C."/>
            <person name="Dvorak J."/>
            <person name="Tong Y."/>
            <person name="Wang J."/>
            <person name="Yang H."/>
            <person name="Li Z."/>
            <person name="Wang D."/>
            <person name="Zhang A."/>
            <person name="Wang J."/>
        </authorList>
    </citation>
    <scope>NUCLEOTIDE SEQUENCE</scope>
    <source>
        <strain evidence="2">cv. G1812</strain>
    </source>
</reference>
<reference evidence="1" key="3">
    <citation type="submission" date="2022-06" db="UniProtKB">
        <authorList>
            <consortium name="EnsemblPlants"/>
        </authorList>
    </citation>
    <scope>IDENTIFICATION</scope>
</reference>